<dbReference type="SUPFAM" id="SSF52402">
    <property type="entry name" value="Adenine nucleotide alpha hydrolases-like"/>
    <property type="match status" value="1"/>
</dbReference>
<evidence type="ECO:0000256" key="1">
    <source>
        <dbReference type="ARBA" id="ARBA00013267"/>
    </source>
</evidence>
<comment type="caution">
    <text evidence="9">The sequence shown here is derived from an EMBL/GenBank/DDBJ whole genome shotgun (WGS) entry which is preliminary data.</text>
</comment>
<comment type="catalytic activity">
    <reaction evidence="6">
        <text>cytidine(34) in tRNA(Ile2) + L-lysine + ATP = lysidine(34) in tRNA(Ile2) + AMP + diphosphate + H(+)</text>
        <dbReference type="Rhea" id="RHEA:43744"/>
        <dbReference type="Rhea" id="RHEA-COMP:10625"/>
        <dbReference type="Rhea" id="RHEA-COMP:10670"/>
        <dbReference type="ChEBI" id="CHEBI:15378"/>
        <dbReference type="ChEBI" id="CHEBI:30616"/>
        <dbReference type="ChEBI" id="CHEBI:32551"/>
        <dbReference type="ChEBI" id="CHEBI:33019"/>
        <dbReference type="ChEBI" id="CHEBI:82748"/>
        <dbReference type="ChEBI" id="CHEBI:83665"/>
        <dbReference type="ChEBI" id="CHEBI:456215"/>
        <dbReference type="EC" id="6.3.4.19"/>
    </reaction>
</comment>
<feature type="compositionally biased region" description="Polar residues" evidence="7">
    <location>
        <begin position="354"/>
        <end position="364"/>
    </location>
</feature>
<dbReference type="GO" id="GO:0005524">
    <property type="term" value="F:ATP binding"/>
    <property type="evidence" value="ECO:0007669"/>
    <property type="project" value="UniProtKB-KW"/>
</dbReference>
<feature type="compositionally biased region" description="Low complexity" evidence="7">
    <location>
        <begin position="331"/>
        <end position="343"/>
    </location>
</feature>
<keyword evidence="4" id="KW-0547">Nucleotide-binding</keyword>
<sequence length="884" mass="99239">MARSPSNTRNYRALKFLSVIAAVAMYRYRSKLLSKLTEILHYVTGSRLESSPSSPSSSFSSSSFLPSISTSPSSSLHTQLALITTSSLKIQSFWFNPTLPPSTLRKTLWMPCTSSSKTLADSHVEPYRPLCQKLIEEPEFYDRWKSSNDKNHLTALIILLDQFPRHFLRSTPTFPIDKTDEYSLQVSERLRSLPCYSKLTVSEFCFVLMPLRHKHDLNSCQEVFSLILEKVERGKEDDETLKRFKDATLRRLRTIKDKQRHHNINQTTFKSQDILSQPDAGVNMGVEGIEKFEVYKCLKSWVEREVGGDEKGEKKWGGGVKWQRRKERLNGGSSSSSSSSISGDGRNAVRDSGNKNAQSKSPTDSISSLKIPILISLSGGVDSMVITHCLHQLSSKYPIKIYACHLNYGNRSEANAEANWVSEWCTERDIECYIEDVSIVGKRGEVDRNQYEKLTRSIRYSMYLNLISTFKARGVVFGHHSGDVVENVITNGFKGKSVLGLSGMKGEGWVNGVMVLRPLLSLEKEKVLKYAEKFGVGYFKDTTPSWSTRGRLRNEVMPILEEVFGVGYERNLVKLGGGSDEVNEVVQKLIVEPFKAEAIITKGGGWFDGRLGKGRGSFWWETCLLSFLHGLQIGMLSSKSAAVLINHVELDALESRWLQLRPDCGTFLREDGRFFAFRKGPFKWGKEGAKWREEAREGFRTFVGSTNRLGDWIVKSSVILDEVKEGDEETARELVRSPPWASLEDLLAKGFEYSILVRTKKKAMVRGLPGSPSSPKGGHDALSPPRRSTAVENARIRSLSESPMAFPTLTLLPTVEEKTANGRKPIGFKGIGVKLINALPLLDCEKRVELEEEGWAREKGYNISVVKVSVEYVGGGDLLEDELM</sequence>
<dbReference type="NCBIfam" id="TIGR02432">
    <property type="entry name" value="lysidine_TilS_N"/>
    <property type="match status" value="1"/>
</dbReference>
<dbReference type="EC" id="6.3.4.19" evidence="1"/>
<dbReference type="OrthoDB" id="434144at2759"/>
<dbReference type="AlphaFoldDB" id="A0A9W7KZY3"/>
<dbReference type="CDD" id="cd01992">
    <property type="entry name" value="TilS_N"/>
    <property type="match status" value="1"/>
</dbReference>
<name>A0A9W7KZY3_9STRA</name>
<evidence type="ECO:0000256" key="6">
    <source>
        <dbReference type="ARBA" id="ARBA00048539"/>
    </source>
</evidence>
<keyword evidence="2" id="KW-0436">Ligase</keyword>
<keyword evidence="3" id="KW-0819">tRNA processing</keyword>
<evidence type="ECO:0000313" key="9">
    <source>
        <dbReference type="EMBL" id="GMI17524.1"/>
    </source>
</evidence>
<evidence type="ECO:0000313" key="10">
    <source>
        <dbReference type="Proteomes" id="UP001165122"/>
    </source>
</evidence>
<dbReference type="GO" id="GO:0008033">
    <property type="term" value="P:tRNA processing"/>
    <property type="evidence" value="ECO:0007669"/>
    <property type="project" value="UniProtKB-KW"/>
</dbReference>
<accession>A0A9W7KZY3</accession>
<feature type="domain" description="tRNA(Ile)-lysidine/2-thiocytidine synthase N-terminal" evidence="8">
    <location>
        <begin position="373"/>
        <end position="553"/>
    </location>
</feature>
<gene>
    <name evidence="9" type="ORF">TrLO_g13113</name>
</gene>
<dbReference type="GO" id="GO:0032267">
    <property type="term" value="F:tRNA(Ile)-lysidine synthase activity"/>
    <property type="evidence" value="ECO:0007669"/>
    <property type="project" value="UniProtKB-EC"/>
</dbReference>
<proteinExistence type="inferred from homology"/>
<organism evidence="9 10">
    <name type="scientific">Triparma laevis f. longispina</name>
    <dbReference type="NCBI Taxonomy" id="1714387"/>
    <lineage>
        <taxon>Eukaryota</taxon>
        <taxon>Sar</taxon>
        <taxon>Stramenopiles</taxon>
        <taxon>Ochrophyta</taxon>
        <taxon>Bolidophyceae</taxon>
        <taxon>Parmales</taxon>
        <taxon>Triparmaceae</taxon>
        <taxon>Triparma</taxon>
    </lineage>
</organism>
<evidence type="ECO:0000256" key="7">
    <source>
        <dbReference type="SAM" id="MobiDB-lite"/>
    </source>
</evidence>
<keyword evidence="5" id="KW-0067">ATP-binding</keyword>
<dbReference type="Gene3D" id="1.20.58.320">
    <property type="entry name" value="TPR-like"/>
    <property type="match status" value="1"/>
</dbReference>
<dbReference type="Gene3D" id="3.40.50.620">
    <property type="entry name" value="HUPs"/>
    <property type="match status" value="1"/>
</dbReference>
<dbReference type="InterPro" id="IPR011990">
    <property type="entry name" value="TPR-like_helical_dom_sf"/>
</dbReference>
<dbReference type="Pfam" id="PF01171">
    <property type="entry name" value="ATP_bind_3"/>
    <property type="match status" value="1"/>
</dbReference>
<dbReference type="InterPro" id="IPR012795">
    <property type="entry name" value="tRNA_Ile_lys_synt_N"/>
</dbReference>
<protein>
    <recommendedName>
        <fullName evidence="1">tRNA(Ile)-lysidine synthetase</fullName>
        <ecNumber evidence="1">6.3.4.19</ecNumber>
    </recommendedName>
</protein>
<evidence type="ECO:0000256" key="4">
    <source>
        <dbReference type="ARBA" id="ARBA00022741"/>
    </source>
</evidence>
<dbReference type="PANTHER" id="PTHR43033">
    <property type="entry name" value="TRNA(ILE)-LYSIDINE SYNTHASE-RELATED"/>
    <property type="match status" value="1"/>
</dbReference>
<evidence type="ECO:0000256" key="5">
    <source>
        <dbReference type="ARBA" id="ARBA00022840"/>
    </source>
</evidence>
<evidence type="ECO:0000259" key="8">
    <source>
        <dbReference type="Pfam" id="PF01171"/>
    </source>
</evidence>
<feature type="region of interest" description="Disordered" evidence="7">
    <location>
        <begin position="765"/>
        <end position="789"/>
    </location>
</feature>
<feature type="region of interest" description="Disordered" evidence="7">
    <location>
        <begin position="309"/>
        <end position="364"/>
    </location>
</feature>
<evidence type="ECO:0000256" key="2">
    <source>
        <dbReference type="ARBA" id="ARBA00022598"/>
    </source>
</evidence>
<dbReference type="PANTHER" id="PTHR43033:SF3">
    <property type="entry name" value="TRNA(ILE)-LYSIDINE SYNTHETASE"/>
    <property type="match status" value="1"/>
</dbReference>
<dbReference type="InterPro" id="IPR010323">
    <property type="entry name" value="DUF924"/>
</dbReference>
<dbReference type="Pfam" id="PF06041">
    <property type="entry name" value="DUF924"/>
    <property type="match status" value="1"/>
</dbReference>
<dbReference type="Proteomes" id="UP001165122">
    <property type="component" value="Unassembled WGS sequence"/>
</dbReference>
<dbReference type="InterPro" id="IPR012094">
    <property type="entry name" value="tRNA_Ile_lys_synt"/>
</dbReference>
<dbReference type="InterPro" id="IPR011063">
    <property type="entry name" value="TilS/TtcA_N"/>
</dbReference>
<keyword evidence="10" id="KW-1185">Reference proteome</keyword>
<dbReference type="EMBL" id="BRXW01000294">
    <property type="protein sequence ID" value="GMI17524.1"/>
    <property type="molecule type" value="Genomic_DNA"/>
</dbReference>
<evidence type="ECO:0000256" key="3">
    <source>
        <dbReference type="ARBA" id="ARBA00022694"/>
    </source>
</evidence>
<reference evidence="10" key="1">
    <citation type="journal article" date="2023" name="Commun. Biol.">
        <title>Genome analysis of Parmales, the sister group of diatoms, reveals the evolutionary specialization of diatoms from phago-mixotrophs to photoautotrophs.</title>
        <authorList>
            <person name="Ban H."/>
            <person name="Sato S."/>
            <person name="Yoshikawa S."/>
            <person name="Yamada K."/>
            <person name="Nakamura Y."/>
            <person name="Ichinomiya M."/>
            <person name="Sato N."/>
            <person name="Blanc-Mathieu R."/>
            <person name="Endo H."/>
            <person name="Kuwata A."/>
            <person name="Ogata H."/>
        </authorList>
    </citation>
    <scope>NUCLEOTIDE SEQUENCE [LARGE SCALE GENOMIC DNA]</scope>
    <source>
        <strain evidence="10">NIES 3700</strain>
    </source>
</reference>
<dbReference type="HAMAP" id="MF_01161">
    <property type="entry name" value="tRNA_Ile_lys_synt"/>
    <property type="match status" value="1"/>
</dbReference>
<dbReference type="InterPro" id="IPR014729">
    <property type="entry name" value="Rossmann-like_a/b/a_fold"/>
</dbReference>
<dbReference type="SUPFAM" id="SSF48452">
    <property type="entry name" value="TPR-like"/>
    <property type="match status" value="1"/>
</dbReference>